<feature type="binding site" evidence="14">
    <location>
        <position position="986"/>
    </location>
    <ligand>
        <name>ATP</name>
        <dbReference type="ChEBI" id="CHEBI:30616"/>
    </ligand>
</feature>
<dbReference type="InterPro" id="IPR023298">
    <property type="entry name" value="ATPase_P-typ_TM_dom_sf"/>
</dbReference>
<feature type="compositionally biased region" description="Polar residues" evidence="17">
    <location>
        <begin position="573"/>
        <end position="596"/>
    </location>
</feature>
<comment type="caution">
    <text evidence="20">The sequence shown here is derived from an EMBL/GenBank/DDBJ whole genome shotgun (WGS) entry which is preliminary data.</text>
</comment>
<comment type="cofactor">
    <cofactor evidence="15">
        <name>Mg(2+)</name>
        <dbReference type="ChEBI" id="CHEBI:18420"/>
    </cofactor>
</comment>
<dbReference type="GO" id="GO:0006892">
    <property type="term" value="P:post-Golgi vesicle-mediated transport"/>
    <property type="evidence" value="ECO:0007669"/>
    <property type="project" value="TreeGrafter"/>
</dbReference>
<dbReference type="GO" id="GO:0045332">
    <property type="term" value="P:phospholipid translocation"/>
    <property type="evidence" value="ECO:0007669"/>
    <property type="project" value="TreeGrafter"/>
</dbReference>
<dbReference type="InterPro" id="IPR044492">
    <property type="entry name" value="P_typ_ATPase_HD_dom"/>
</dbReference>
<dbReference type="Pfam" id="PF00702">
    <property type="entry name" value="Hydrolase"/>
    <property type="match status" value="1"/>
</dbReference>
<evidence type="ECO:0000256" key="11">
    <source>
        <dbReference type="ARBA" id="ARBA00034036"/>
    </source>
</evidence>
<dbReference type="SFLD" id="SFLDG00002">
    <property type="entry name" value="C1.7:_P-type_atpase_like"/>
    <property type="match status" value="1"/>
</dbReference>
<feature type="transmembrane region" description="Helical" evidence="16">
    <location>
        <begin position="1236"/>
        <end position="1260"/>
    </location>
</feature>
<dbReference type="Gene3D" id="3.40.50.1000">
    <property type="entry name" value="HAD superfamily/HAD-like"/>
    <property type="match status" value="1"/>
</dbReference>
<dbReference type="Pfam" id="PF13246">
    <property type="entry name" value="Cation_ATPase"/>
    <property type="match status" value="1"/>
</dbReference>
<evidence type="ECO:0000256" key="13">
    <source>
        <dbReference type="PIRSR" id="PIRSR606539-1"/>
    </source>
</evidence>
<feature type="binding site" evidence="14">
    <location>
        <position position="1102"/>
    </location>
    <ligand>
        <name>ATP</name>
        <dbReference type="ChEBI" id="CHEBI:30616"/>
    </ligand>
</feature>
<dbReference type="GO" id="GO:0005886">
    <property type="term" value="C:plasma membrane"/>
    <property type="evidence" value="ECO:0007669"/>
    <property type="project" value="TreeGrafter"/>
</dbReference>
<keyword evidence="10 16" id="KW-0472">Membrane</keyword>
<dbReference type="SUPFAM" id="SSF56784">
    <property type="entry name" value="HAD-like"/>
    <property type="match status" value="1"/>
</dbReference>
<feature type="binding site" evidence="15">
    <location>
        <position position="533"/>
    </location>
    <ligand>
        <name>Mg(2+)</name>
        <dbReference type="ChEBI" id="CHEBI:18420"/>
    </ligand>
</feature>
<dbReference type="PRINTS" id="PR00119">
    <property type="entry name" value="CATATPASE"/>
</dbReference>
<keyword evidence="8 16" id="KW-1278">Translocase</keyword>
<evidence type="ECO:0000256" key="5">
    <source>
        <dbReference type="ARBA" id="ARBA00022741"/>
    </source>
</evidence>
<name>A0A9P6VG92_9HELO</name>
<protein>
    <recommendedName>
        <fullName evidence="16">Phospholipid-transporting ATPase</fullName>
        <ecNumber evidence="16">7.6.2.1</ecNumber>
    </recommendedName>
</protein>
<dbReference type="InterPro" id="IPR036412">
    <property type="entry name" value="HAD-like_sf"/>
</dbReference>
<evidence type="ECO:0000256" key="16">
    <source>
        <dbReference type="RuleBase" id="RU362033"/>
    </source>
</evidence>
<dbReference type="InterPro" id="IPR032630">
    <property type="entry name" value="P_typ_ATPase_c"/>
</dbReference>
<feature type="domain" description="P-type ATPase N-terminal" evidence="18">
    <location>
        <begin position="107"/>
        <end position="163"/>
    </location>
</feature>
<keyword evidence="21" id="KW-1185">Reference proteome</keyword>
<evidence type="ECO:0000256" key="15">
    <source>
        <dbReference type="PIRSR" id="PIRSR606539-3"/>
    </source>
</evidence>
<dbReference type="InterPro" id="IPR001757">
    <property type="entry name" value="P_typ_ATPase"/>
</dbReference>
<dbReference type="GO" id="GO:0005802">
    <property type="term" value="C:trans-Golgi network"/>
    <property type="evidence" value="ECO:0007669"/>
    <property type="project" value="TreeGrafter"/>
</dbReference>
<comment type="catalytic activity">
    <reaction evidence="11 16">
        <text>ATP + H2O + phospholipidSide 1 = ADP + phosphate + phospholipidSide 2.</text>
        <dbReference type="EC" id="7.6.2.1"/>
    </reaction>
</comment>
<dbReference type="PANTHER" id="PTHR24092:SF174">
    <property type="entry name" value="PHOSPHOLIPID-TRANSPORTING ATPASE DNF3-RELATED"/>
    <property type="match status" value="1"/>
</dbReference>
<dbReference type="GO" id="GO:0032456">
    <property type="term" value="P:endocytic recycling"/>
    <property type="evidence" value="ECO:0007669"/>
    <property type="project" value="TreeGrafter"/>
</dbReference>
<evidence type="ECO:0000256" key="4">
    <source>
        <dbReference type="ARBA" id="ARBA00022723"/>
    </source>
</evidence>
<dbReference type="GO" id="GO:0016887">
    <property type="term" value="F:ATP hydrolysis activity"/>
    <property type="evidence" value="ECO:0007669"/>
    <property type="project" value="InterPro"/>
</dbReference>
<dbReference type="NCBIfam" id="TIGR01494">
    <property type="entry name" value="ATPase_P-type"/>
    <property type="match status" value="1"/>
</dbReference>
<keyword evidence="4 15" id="KW-0479">Metal-binding</keyword>
<keyword evidence="3 16" id="KW-0812">Transmembrane</keyword>
<dbReference type="InterPro" id="IPR006539">
    <property type="entry name" value="P-type_ATPase_IV"/>
</dbReference>
<evidence type="ECO:0000256" key="3">
    <source>
        <dbReference type="ARBA" id="ARBA00022692"/>
    </source>
</evidence>
<feature type="domain" description="P-type ATPase C-terminal" evidence="19">
    <location>
        <begin position="1124"/>
        <end position="1375"/>
    </location>
</feature>
<feature type="binding site" evidence="15">
    <location>
        <position position="531"/>
    </location>
    <ligand>
        <name>Mg(2+)</name>
        <dbReference type="ChEBI" id="CHEBI:18420"/>
    </ligand>
</feature>
<dbReference type="SUPFAM" id="SSF81665">
    <property type="entry name" value="Calcium ATPase, transmembrane domain M"/>
    <property type="match status" value="1"/>
</dbReference>
<dbReference type="Gene3D" id="2.70.150.10">
    <property type="entry name" value="Calcium-transporting ATPase, cytoplasmic transduction domain A"/>
    <property type="match status" value="1"/>
</dbReference>
<feature type="transmembrane region" description="Helical" evidence="16">
    <location>
        <begin position="1272"/>
        <end position="1293"/>
    </location>
</feature>
<dbReference type="EMBL" id="VNKQ01000013">
    <property type="protein sequence ID" value="KAG0647426.1"/>
    <property type="molecule type" value="Genomic_DNA"/>
</dbReference>
<dbReference type="InterPro" id="IPR018303">
    <property type="entry name" value="ATPase_P-typ_P_site"/>
</dbReference>
<evidence type="ECO:0000256" key="14">
    <source>
        <dbReference type="PIRSR" id="PIRSR606539-2"/>
    </source>
</evidence>
<dbReference type="InterPro" id="IPR032631">
    <property type="entry name" value="P-type_ATPase_N"/>
</dbReference>
<feature type="transmembrane region" description="Helical" evidence="16">
    <location>
        <begin position="137"/>
        <end position="154"/>
    </location>
</feature>
<dbReference type="Pfam" id="PF16209">
    <property type="entry name" value="PhoLip_ATPase_N"/>
    <property type="match status" value="1"/>
</dbReference>
<feature type="binding site" evidence="14">
    <location>
        <position position="532"/>
    </location>
    <ligand>
        <name>ATP</name>
        <dbReference type="ChEBI" id="CHEBI:30616"/>
    </ligand>
</feature>
<evidence type="ECO:0000256" key="7">
    <source>
        <dbReference type="ARBA" id="ARBA00022842"/>
    </source>
</evidence>
<feature type="binding site" evidence="15">
    <location>
        <position position="1098"/>
    </location>
    <ligand>
        <name>Mg(2+)</name>
        <dbReference type="ChEBI" id="CHEBI:18420"/>
    </ligand>
</feature>
<evidence type="ECO:0000259" key="18">
    <source>
        <dbReference type="Pfam" id="PF16209"/>
    </source>
</evidence>
<evidence type="ECO:0000256" key="12">
    <source>
        <dbReference type="ARBA" id="ARBA00049128"/>
    </source>
</evidence>
<feature type="binding site" evidence="14">
    <location>
        <position position="987"/>
    </location>
    <ligand>
        <name>ATP</name>
        <dbReference type="ChEBI" id="CHEBI:30616"/>
    </ligand>
</feature>
<evidence type="ECO:0000256" key="1">
    <source>
        <dbReference type="ARBA" id="ARBA00004141"/>
    </source>
</evidence>
<evidence type="ECO:0000256" key="17">
    <source>
        <dbReference type="SAM" id="MobiDB-lite"/>
    </source>
</evidence>
<dbReference type="InterPro" id="IPR023299">
    <property type="entry name" value="ATPase_P-typ_cyto_dom_N"/>
</dbReference>
<dbReference type="Pfam" id="PF16212">
    <property type="entry name" value="PhoLip_ATPase_C"/>
    <property type="match status" value="1"/>
</dbReference>
<feature type="active site" description="4-aspartylphosphate intermediate" evidence="13">
    <location>
        <position position="531"/>
    </location>
</feature>
<dbReference type="OrthoDB" id="377733at2759"/>
<feature type="binding site" evidence="14">
    <location>
        <position position="531"/>
    </location>
    <ligand>
        <name>ATP</name>
        <dbReference type="ChEBI" id="CHEBI:30616"/>
    </ligand>
</feature>
<feature type="compositionally biased region" description="Polar residues" evidence="17">
    <location>
        <begin position="606"/>
        <end position="618"/>
    </location>
</feature>
<evidence type="ECO:0000313" key="21">
    <source>
        <dbReference type="Proteomes" id="UP000785200"/>
    </source>
</evidence>
<dbReference type="Gene3D" id="3.40.1110.10">
    <property type="entry name" value="Calcium-transporting ATPase, cytoplasmic domain N"/>
    <property type="match status" value="2"/>
</dbReference>
<evidence type="ECO:0000256" key="9">
    <source>
        <dbReference type="ARBA" id="ARBA00022989"/>
    </source>
</evidence>
<dbReference type="PROSITE" id="PS00154">
    <property type="entry name" value="ATPASE_E1_E2"/>
    <property type="match status" value="1"/>
</dbReference>
<dbReference type="GO" id="GO:0140326">
    <property type="term" value="F:ATPase-coupled intramembrane lipid transporter activity"/>
    <property type="evidence" value="ECO:0007669"/>
    <property type="project" value="UniProtKB-EC"/>
</dbReference>
<feature type="binding site" evidence="14">
    <location>
        <position position="905"/>
    </location>
    <ligand>
        <name>ATP</name>
        <dbReference type="ChEBI" id="CHEBI:30616"/>
    </ligand>
</feature>
<evidence type="ECO:0000256" key="8">
    <source>
        <dbReference type="ARBA" id="ARBA00022967"/>
    </source>
</evidence>
<dbReference type="InterPro" id="IPR008250">
    <property type="entry name" value="ATPase_P-typ_transduc_dom_A_sf"/>
</dbReference>
<feature type="binding site" evidence="15">
    <location>
        <position position="1102"/>
    </location>
    <ligand>
        <name>Mg(2+)</name>
        <dbReference type="ChEBI" id="CHEBI:18420"/>
    </ligand>
</feature>
<dbReference type="SUPFAM" id="SSF81660">
    <property type="entry name" value="Metal cation-transporting ATPase, ATP-binding domain N"/>
    <property type="match status" value="1"/>
</dbReference>
<dbReference type="FunFam" id="3.40.50.1000:FF:000172">
    <property type="entry name" value="Phospholipid-transporting ATPase"/>
    <property type="match status" value="1"/>
</dbReference>
<reference evidence="20" key="1">
    <citation type="submission" date="2019-07" db="EMBL/GenBank/DDBJ databases">
        <title>Hyphodiscus hymeniophilus genome sequencing and assembly.</title>
        <authorList>
            <person name="Kramer G."/>
            <person name="Nodwell J."/>
        </authorList>
    </citation>
    <scope>NUCLEOTIDE SEQUENCE</scope>
    <source>
        <strain evidence="20">ATCC 34498</strain>
    </source>
</reference>
<accession>A0A9P6VG92</accession>
<dbReference type="SFLD" id="SFLDF00027">
    <property type="entry name" value="p-type_atpase"/>
    <property type="match status" value="1"/>
</dbReference>
<proteinExistence type="inferred from homology"/>
<dbReference type="SFLD" id="SFLDS00003">
    <property type="entry name" value="Haloacid_Dehalogenase"/>
    <property type="match status" value="1"/>
</dbReference>
<dbReference type="Proteomes" id="UP000785200">
    <property type="component" value="Unassembled WGS sequence"/>
</dbReference>
<organism evidence="20 21">
    <name type="scientific">Hyphodiscus hymeniophilus</name>
    <dbReference type="NCBI Taxonomy" id="353542"/>
    <lineage>
        <taxon>Eukaryota</taxon>
        <taxon>Fungi</taxon>
        <taxon>Dikarya</taxon>
        <taxon>Ascomycota</taxon>
        <taxon>Pezizomycotina</taxon>
        <taxon>Leotiomycetes</taxon>
        <taxon>Helotiales</taxon>
        <taxon>Hyphodiscaceae</taxon>
        <taxon>Hyphodiscus</taxon>
    </lineage>
</organism>
<dbReference type="Pfam" id="PF08282">
    <property type="entry name" value="Hydrolase_3"/>
    <property type="match status" value="1"/>
</dbReference>
<dbReference type="GO" id="GO:0005524">
    <property type="term" value="F:ATP binding"/>
    <property type="evidence" value="ECO:0007669"/>
    <property type="project" value="UniProtKB-UniRule"/>
</dbReference>
<feature type="binding site" evidence="14">
    <location>
        <position position="533"/>
    </location>
    <ligand>
        <name>ATP</name>
        <dbReference type="ChEBI" id="CHEBI:30616"/>
    </ligand>
</feature>
<feature type="binding site" evidence="14">
    <location>
        <position position="1077"/>
    </location>
    <ligand>
        <name>ATP</name>
        <dbReference type="ChEBI" id="CHEBI:30616"/>
    </ligand>
</feature>
<feature type="binding site" evidence="14">
    <location>
        <position position="750"/>
    </location>
    <ligand>
        <name>ATP</name>
        <dbReference type="ChEBI" id="CHEBI:30616"/>
    </ligand>
</feature>
<evidence type="ECO:0000259" key="19">
    <source>
        <dbReference type="Pfam" id="PF16212"/>
    </source>
</evidence>
<keyword evidence="9 16" id="KW-1133">Transmembrane helix</keyword>
<evidence type="ECO:0000256" key="2">
    <source>
        <dbReference type="ARBA" id="ARBA00008109"/>
    </source>
</evidence>
<feature type="binding site" evidence="14">
    <location>
        <position position="680"/>
    </location>
    <ligand>
        <name>ATP</name>
        <dbReference type="ChEBI" id="CHEBI:30616"/>
    </ligand>
</feature>
<feature type="binding site" evidence="14">
    <location>
        <position position="727"/>
    </location>
    <ligand>
        <name>ATP</name>
        <dbReference type="ChEBI" id="CHEBI:30616"/>
    </ligand>
</feature>
<evidence type="ECO:0000256" key="6">
    <source>
        <dbReference type="ARBA" id="ARBA00022840"/>
    </source>
</evidence>
<feature type="transmembrane region" description="Helical" evidence="16">
    <location>
        <begin position="423"/>
        <end position="446"/>
    </location>
</feature>
<feature type="region of interest" description="Disordered" evidence="17">
    <location>
        <begin position="573"/>
        <end position="627"/>
    </location>
</feature>
<dbReference type="NCBIfam" id="TIGR01652">
    <property type="entry name" value="ATPase-Plipid"/>
    <property type="match status" value="2"/>
</dbReference>
<comment type="similarity">
    <text evidence="2 16">Belongs to the cation transport ATPase (P-type) (TC 3.A.3) family. Type IV subfamily.</text>
</comment>
<feature type="transmembrane region" description="Helical" evidence="16">
    <location>
        <begin position="1300"/>
        <end position="1325"/>
    </location>
</feature>
<sequence>MASGKAGKCLEEGVSDCDAIGNAKENVKAARSHVSGGDKSSQHWRRNPIWQQRKRMIEDWAVLWYKQYVLRRLFRLRIISPTEGGVGGREIDLDVKNNTRLIDGRTGTEYIGNTIRTSRYTLWNFIPCQLWFQFSKIANFYFLVVGILQLIPGLSTTGTYTTILPLLFFLCFSVGREGYDDFRRYRLDRVENRRVTRVLYGFKPGGVKGNPRISWLEKTQRLWTNLKADVNKRGEKSLFDAVLSSPQFNSTSNFEGERTMTSEAPSPWTSVKWMYLKVGDVIELARDERVPADIALLHANGRDGIAYIETMELDGETNLKRKRPVRQLAAHCGTLPGLVACRAQFAIENPNADLYSFDGNLSIDNEMFPITLGNVVCRGSTLRNTPRAIGLVINTGEECKIRMNASQNARVKAPAVQAITNKIVILLTVFLLLLSAGCTAGYEIWARVFEDKAWYLKNSRLPLEDISIAFIIEFNNLIPLALYVSMEIIKFAQFLLLQDIECYDEESNTPMVCNTQTIFENLGQVNHIFTDKTGTLTENVMHFRKMSVAGIVWQHHVHGRGRVGIEVANVEQQVQSSEGPPQNTGLNEIASSSTKNVPVVTVSPVDESNATQSSQEPASNRRRVENESHSRLLDYLRDYPSTSLAQKIRFFLLSLALCHTCFPEAQDKGGITFQAESPDELALVEAARELGYSVIDRDARSVRLLIHRPDSEAAIQETYEVLDIIEFSSMRKRMSIIVRFPDGRICIFCKGADSVIQQRLRLSSLAHEKATEVLRMHREHAGEEAREVLLRKSQDTSARSSFNSPRLSMDKSTAGRGLAWSARGSASLEIRSFELGSRLSGRYSTTFETDPRALQLGIKSSRKSFDRRTAKRSGDTFGMFDDLDDGTIFQRCFQQIDDFATEGLRTLLYGYRFIDEDEYASWQEIHHRATTSLANRQQMIESAGEIIERDFELAGATAIEDKLQKGIPETIEKLRRANIKIWMLSGDKRETAVNIAHSSQICKSYSRVIILDQNSGIQDQIDSALLELAIGNIAHSVVVIDGRTLEAVESEGLTTLLYDLLLHVDSVICCRATPSQKAAMVKAIRQKIPESMTLAIGDGGNDIAMIQEAHVGVGISGKEGLQAARVADYSIAQFRFLQRLLFVHGHWNYVRTAKYILFTFWKEMMFYSIQVLYQRWNGYTGTSLFESDSLAVWNTLFTSLPVMLPGIFEQDLKAATLLAVPELYAYGQESRGLNMVIYGLWMVLAVVEALIIYFMIYALYGVTPVTEDQGLFAIGNLAFSVCVVFINVKLLVLQYHYKTWVPIFGAALTISGWWAWCLLLSAIYTNSAGEYTVYRGFTEHFGKNPTWWAVLVAVLAVVIMLELGIDMLQKIYWPSSIDVWQELEQDSEIRKRLEMSGGEGGYGLGIADVESANET</sequence>
<dbReference type="SUPFAM" id="SSF81653">
    <property type="entry name" value="Calcium ATPase, transduction domain A"/>
    <property type="match status" value="1"/>
</dbReference>
<gene>
    <name evidence="20" type="ORF">D0Z07_7027</name>
</gene>
<comment type="catalytic activity">
    <reaction evidence="12">
        <text>a 1,2-diacyl-sn-glycero-3-phosphoethanolamine(out) + ATP + H2O = a 1,2-diacyl-sn-glycero-3-phosphoethanolamine(in) + ADP + phosphate + H(+)</text>
        <dbReference type="Rhea" id="RHEA:66132"/>
        <dbReference type="ChEBI" id="CHEBI:15377"/>
        <dbReference type="ChEBI" id="CHEBI:15378"/>
        <dbReference type="ChEBI" id="CHEBI:30616"/>
        <dbReference type="ChEBI" id="CHEBI:43474"/>
        <dbReference type="ChEBI" id="CHEBI:64612"/>
        <dbReference type="ChEBI" id="CHEBI:456216"/>
    </reaction>
    <physiologicalReaction direction="left-to-right" evidence="12">
        <dbReference type="Rhea" id="RHEA:66133"/>
    </physiologicalReaction>
</comment>
<evidence type="ECO:0000313" key="20">
    <source>
        <dbReference type="EMBL" id="KAG0647426.1"/>
    </source>
</evidence>
<keyword evidence="5 14" id="KW-0547">Nucleotide-binding</keyword>
<keyword evidence="7 15" id="KW-0460">Magnesium</keyword>
<dbReference type="InterPro" id="IPR023214">
    <property type="entry name" value="HAD_sf"/>
</dbReference>
<feature type="transmembrane region" description="Helical" evidence="16">
    <location>
        <begin position="466"/>
        <end position="484"/>
    </location>
</feature>
<feature type="binding site" evidence="14">
    <location>
        <position position="1101"/>
    </location>
    <ligand>
        <name>ATP</name>
        <dbReference type="ChEBI" id="CHEBI:30616"/>
    </ligand>
</feature>
<comment type="subcellular location">
    <subcellularLocation>
        <location evidence="1 16">Membrane</location>
        <topology evidence="1 16">Multi-pass membrane protein</topology>
    </subcellularLocation>
</comment>
<evidence type="ECO:0000256" key="10">
    <source>
        <dbReference type="ARBA" id="ARBA00023136"/>
    </source>
</evidence>
<dbReference type="GO" id="GO:0000287">
    <property type="term" value="F:magnesium ion binding"/>
    <property type="evidence" value="ECO:0007669"/>
    <property type="project" value="UniProtKB-UniRule"/>
</dbReference>
<feature type="binding site" evidence="14">
    <location>
        <position position="1071"/>
    </location>
    <ligand>
        <name>ATP</name>
        <dbReference type="ChEBI" id="CHEBI:30616"/>
    </ligand>
</feature>
<dbReference type="EC" id="7.6.2.1" evidence="16"/>
<dbReference type="PANTHER" id="PTHR24092">
    <property type="entry name" value="PROBABLE PHOSPHOLIPID-TRANSPORTING ATPASE"/>
    <property type="match status" value="1"/>
</dbReference>
<feature type="transmembrane region" description="Helical" evidence="16">
    <location>
        <begin position="1345"/>
        <end position="1365"/>
    </location>
</feature>
<keyword evidence="6 14" id="KW-0067">ATP-binding</keyword>